<organism evidence="2 3">
    <name type="scientific">Arabis nemorensis</name>
    <dbReference type="NCBI Taxonomy" id="586526"/>
    <lineage>
        <taxon>Eukaryota</taxon>
        <taxon>Viridiplantae</taxon>
        <taxon>Streptophyta</taxon>
        <taxon>Embryophyta</taxon>
        <taxon>Tracheophyta</taxon>
        <taxon>Spermatophyta</taxon>
        <taxon>Magnoliopsida</taxon>
        <taxon>eudicotyledons</taxon>
        <taxon>Gunneridae</taxon>
        <taxon>Pentapetalae</taxon>
        <taxon>rosids</taxon>
        <taxon>malvids</taxon>
        <taxon>Brassicales</taxon>
        <taxon>Brassicaceae</taxon>
        <taxon>Arabideae</taxon>
        <taxon>Arabis</taxon>
    </lineage>
</organism>
<name>A0A565B146_9BRAS</name>
<keyword evidence="3" id="KW-1185">Reference proteome</keyword>
<dbReference type="AlphaFoldDB" id="A0A565B146"/>
<evidence type="ECO:0000256" key="1">
    <source>
        <dbReference type="SAM" id="MobiDB-lite"/>
    </source>
</evidence>
<dbReference type="EMBL" id="CABITT030000002">
    <property type="protein sequence ID" value="VVA95040.1"/>
    <property type="molecule type" value="Genomic_DNA"/>
</dbReference>
<gene>
    <name evidence="2" type="ORF">ANE_LOCUS5485</name>
</gene>
<feature type="region of interest" description="Disordered" evidence="1">
    <location>
        <begin position="1"/>
        <end position="24"/>
    </location>
</feature>
<sequence length="78" mass="9003">MVNPEEETERFEQGSCRKLSSGRRSRRAVLQNYASCVPRRRRRSDDASRGEESLVGGVSAETSHRVFKVPRRLLENRI</sequence>
<feature type="region of interest" description="Disordered" evidence="1">
    <location>
        <begin position="37"/>
        <end position="57"/>
    </location>
</feature>
<dbReference type="Proteomes" id="UP000489600">
    <property type="component" value="Unassembled WGS sequence"/>
</dbReference>
<reference evidence="2" key="1">
    <citation type="submission" date="2019-07" db="EMBL/GenBank/DDBJ databases">
        <authorList>
            <person name="Dittberner H."/>
        </authorList>
    </citation>
    <scope>NUCLEOTIDE SEQUENCE [LARGE SCALE GENOMIC DNA]</scope>
</reference>
<protein>
    <submittedName>
        <fullName evidence="2">Uncharacterized protein</fullName>
    </submittedName>
</protein>
<accession>A0A565B146</accession>
<feature type="compositionally biased region" description="Basic and acidic residues" evidence="1">
    <location>
        <begin position="43"/>
        <end position="52"/>
    </location>
</feature>
<comment type="caution">
    <text evidence="2">The sequence shown here is derived from an EMBL/GenBank/DDBJ whole genome shotgun (WGS) entry which is preliminary data.</text>
</comment>
<evidence type="ECO:0000313" key="3">
    <source>
        <dbReference type="Proteomes" id="UP000489600"/>
    </source>
</evidence>
<evidence type="ECO:0000313" key="2">
    <source>
        <dbReference type="EMBL" id="VVA95040.1"/>
    </source>
</evidence>
<proteinExistence type="predicted"/>